<dbReference type="GO" id="GO:0016747">
    <property type="term" value="F:acyltransferase activity, transferring groups other than amino-acyl groups"/>
    <property type="evidence" value="ECO:0007669"/>
    <property type="project" value="InterPro"/>
</dbReference>
<evidence type="ECO:0000313" key="2">
    <source>
        <dbReference type="EMBL" id="GLZ76581.1"/>
    </source>
</evidence>
<evidence type="ECO:0000259" key="1">
    <source>
        <dbReference type="PROSITE" id="PS51186"/>
    </source>
</evidence>
<dbReference type="PROSITE" id="PS51186">
    <property type="entry name" value="GNAT"/>
    <property type="match status" value="1"/>
</dbReference>
<dbReference type="EMBL" id="BSTX01000001">
    <property type="protein sequence ID" value="GLZ76581.1"/>
    <property type="molecule type" value="Genomic_DNA"/>
</dbReference>
<dbReference type="Pfam" id="PF13302">
    <property type="entry name" value="Acetyltransf_3"/>
    <property type="match status" value="1"/>
</dbReference>
<keyword evidence="3" id="KW-1185">Reference proteome</keyword>
<dbReference type="CDD" id="cd04301">
    <property type="entry name" value="NAT_SF"/>
    <property type="match status" value="1"/>
</dbReference>
<proteinExistence type="predicted"/>
<dbReference type="InterPro" id="IPR000182">
    <property type="entry name" value="GNAT_dom"/>
</dbReference>
<dbReference type="InterPro" id="IPR016181">
    <property type="entry name" value="Acyl_CoA_acyltransferase"/>
</dbReference>
<organism evidence="2 3">
    <name type="scientific">Actinorhabdospora filicis</name>
    <dbReference type="NCBI Taxonomy" id="1785913"/>
    <lineage>
        <taxon>Bacteria</taxon>
        <taxon>Bacillati</taxon>
        <taxon>Actinomycetota</taxon>
        <taxon>Actinomycetes</taxon>
        <taxon>Micromonosporales</taxon>
        <taxon>Micromonosporaceae</taxon>
        <taxon>Actinorhabdospora</taxon>
    </lineage>
</organism>
<sequence length="168" mass="17757">MLDMAVDLHPLDDPWLTSLTAVAVTDADPTEVMPPVDGPPGWHPDSEAAFGDFHRARRAERVRNTYVIAVDGHAAGSLRLDWIAPGVLETGLWIARSARGKGVGAEAIRLALTEATTLGATRVVAETTVDNHGSRGALRRNGAAFTIDGDAVTAVFDLPKPLSSRACP</sequence>
<dbReference type="SUPFAM" id="SSF55729">
    <property type="entry name" value="Acyl-CoA N-acyltransferases (Nat)"/>
    <property type="match status" value="1"/>
</dbReference>
<accession>A0A9W6W8K7</accession>
<protein>
    <recommendedName>
        <fullName evidence="1">N-acetyltransferase domain-containing protein</fullName>
    </recommendedName>
</protein>
<name>A0A9W6W8K7_9ACTN</name>
<dbReference type="Proteomes" id="UP001165079">
    <property type="component" value="Unassembled WGS sequence"/>
</dbReference>
<feature type="domain" description="N-acetyltransferase" evidence="1">
    <location>
        <begin position="22"/>
        <end position="163"/>
    </location>
</feature>
<dbReference type="Gene3D" id="3.40.630.30">
    <property type="match status" value="1"/>
</dbReference>
<evidence type="ECO:0000313" key="3">
    <source>
        <dbReference type="Proteomes" id="UP001165079"/>
    </source>
</evidence>
<gene>
    <name evidence="2" type="ORF">Afil01_13880</name>
</gene>
<dbReference type="AlphaFoldDB" id="A0A9W6W8K7"/>
<reference evidence="2" key="1">
    <citation type="submission" date="2023-03" db="EMBL/GenBank/DDBJ databases">
        <title>Actinorhabdospora filicis NBRC 111898.</title>
        <authorList>
            <person name="Ichikawa N."/>
            <person name="Sato H."/>
            <person name="Tonouchi N."/>
        </authorList>
    </citation>
    <scope>NUCLEOTIDE SEQUENCE</scope>
    <source>
        <strain evidence="2">NBRC 111898</strain>
    </source>
</reference>
<comment type="caution">
    <text evidence="2">The sequence shown here is derived from an EMBL/GenBank/DDBJ whole genome shotgun (WGS) entry which is preliminary data.</text>
</comment>